<accession>E9G9V8</accession>
<dbReference type="HOGENOM" id="CLU_519983_0_0_1"/>
<keyword evidence="3" id="KW-1185">Reference proteome</keyword>
<dbReference type="InParanoid" id="E9G9V8"/>
<protein>
    <submittedName>
        <fullName evidence="2">Uncharacterized protein</fullName>
    </submittedName>
</protein>
<sequence>MGSDSSDKRLSLELRSEACKEIQYFLLMVIAFVGVLYELHFLAVIFVVFMTPKNHDDIPDKEERACGRNNVLKPASVPHDSYFEEFQWNRPIDLTSQSASFKPEKNNFDFQNGDDSENVLDKFNCYQNPLYAVEDNDVPEIVLTNEEVDIGYDDCSRKSNELYPSKLLIEVGRAQETKIEHLIRHQPTVVDPPPQYFTIRTYCNTNIKLRIKYHDGKYPVMDYYVWEKLGRPRLQQTMITEKTVGMTGWIPVLVVDKPHLETEELDIYFGTNGKLPSEKFEQESLYSLARKEPIDGSAKLEEKVHPEKPKMIPEQEKRQPAKLENSPQIMNVRDIPQPSPTVPEKSKNVVVPQQTKQVLTENPPAPQYFVNILKNKLRIKFHDGKFPVIDYYVWEKLGRPRLQHTMKTEKAVPVRYVDNVDNCNIDNVSSFYNILGKLIARIEFKGKKGCWVPILVVNNPHLKMEELVIHFGVDGKHPGEKLEKVKESLFQALYSIASKGPIAYIAYNIKTKMEKWDEKVNKRK</sequence>
<keyword evidence="1" id="KW-0472">Membrane</keyword>
<organism evidence="2 3">
    <name type="scientific">Daphnia pulex</name>
    <name type="common">Water flea</name>
    <dbReference type="NCBI Taxonomy" id="6669"/>
    <lineage>
        <taxon>Eukaryota</taxon>
        <taxon>Metazoa</taxon>
        <taxon>Ecdysozoa</taxon>
        <taxon>Arthropoda</taxon>
        <taxon>Crustacea</taxon>
        <taxon>Branchiopoda</taxon>
        <taxon>Diplostraca</taxon>
        <taxon>Cladocera</taxon>
        <taxon>Anomopoda</taxon>
        <taxon>Daphniidae</taxon>
        <taxon>Daphnia</taxon>
    </lineage>
</organism>
<evidence type="ECO:0000256" key="1">
    <source>
        <dbReference type="SAM" id="Phobius"/>
    </source>
</evidence>
<evidence type="ECO:0000313" key="2">
    <source>
        <dbReference type="EMBL" id="EFX83812.1"/>
    </source>
</evidence>
<feature type="transmembrane region" description="Helical" evidence="1">
    <location>
        <begin position="24"/>
        <end position="50"/>
    </location>
</feature>
<keyword evidence="1" id="KW-1133">Transmembrane helix</keyword>
<name>E9G9V8_DAPPU</name>
<dbReference type="KEGG" id="dpx:DAPPUDRAFT_100248"/>
<reference evidence="2 3" key="1">
    <citation type="journal article" date="2011" name="Science">
        <title>The ecoresponsive genome of Daphnia pulex.</title>
        <authorList>
            <person name="Colbourne J.K."/>
            <person name="Pfrender M.E."/>
            <person name="Gilbert D."/>
            <person name="Thomas W.K."/>
            <person name="Tucker A."/>
            <person name="Oakley T.H."/>
            <person name="Tokishita S."/>
            <person name="Aerts A."/>
            <person name="Arnold G.J."/>
            <person name="Basu M.K."/>
            <person name="Bauer D.J."/>
            <person name="Caceres C.E."/>
            <person name="Carmel L."/>
            <person name="Casola C."/>
            <person name="Choi J.H."/>
            <person name="Detter J.C."/>
            <person name="Dong Q."/>
            <person name="Dusheyko S."/>
            <person name="Eads B.D."/>
            <person name="Frohlich T."/>
            <person name="Geiler-Samerotte K.A."/>
            <person name="Gerlach D."/>
            <person name="Hatcher P."/>
            <person name="Jogdeo S."/>
            <person name="Krijgsveld J."/>
            <person name="Kriventseva E.V."/>
            <person name="Kultz D."/>
            <person name="Laforsch C."/>
            <person name="Lindquist E."/>
            <person name="Lopez J."/>
            <person name="Manak J.R."/>
            <person name="Muller J."/>
            <person name="Pangilinan J."/>
            <person name="Patwardhan R.P."/>
            <person name="Pitluck S."/>
            <person name="Pritham E.J."/>
            <person name="Rechtsteiner A."/>
            <person name="Rho M."/>
            <person name="Rogozin I.B."/>
            <person name="Sakarya O."/>
            <person name="Salamov A."/>
            <person name="Schaack S."/>
            <person name="Shapiro H."/>
            <person name="Shiga Y."/>
            <person name="Skalitzky C."/>
            <person name="Smith Z."/>
            <person name="Souvorov A."/>
            <person name="Sung W."/>
            <person name="Tang Z."/>
            <person name="Tsuchiya D."/>
            <person name="Tu H."/>
            <person name="Vos H."/>
            <person name="Wang M."/>
            <person name="Wolf Y.I."/>
            <person name="Yamagata H."/>
            <person name="Yamada T."/>
            <person name="Ye Y."/>
            <person name="Shaw J.R."/>
            <person name="Andrews J."/>
            <person name="Crease T.J."/>
            <person name="Tang H."/>
            <person name="Lucas S.M."/>
            <person name="Robertson H.M."/>
            <person name="Bork P."/>
            <person name="Koonin E.V."/>
            <person name="Zdobnov E.M."/>
            <person name="Grigoriev I.V."/>
            <person name="Lynch M."/>
            <person name="Boore J.L."/>
        </authorList>
    </citation>
    <scope>NUCLEOTIDE SEQUENCE [LARGE SCALE GENOMIC DNA]</scope>
</reference>
<dbReference type="Proteomes" id="UP000000305">
    <property type="component" value="Unassembled WGS sequence"/>
</dbReference>
<dbReference type="AlphaFoldDB" id="E9G9V8"/>
<gene>
    <name evidence="2" type="ORF">DAPPUDRAFT_100248</name>
</gene>
<evidence type="ECO:0000313" key="3">
    <source>
        <dbReference type="Proteomes" id="UP000000305"/>
    </source>
</evidence>
<proteinExistence type="predicted"/>
<keyword evidence="1" id="KW-0812">Transmembrane</keyword>
<dbReference type="EMBL" id="GL732536">
    <property type="protein sequence ID" value="EFX83812.1"/>
    <property type="molecule type" value="Genomic_DNA"/>
</dbReference>